<evidence type="ECO:0000313" key="2">
    <source>
        <dbReference type="EMBL" id="MDH5161032.1"/>
    </source>
</evidence>
<feature type="coiled-coil region" evidence="1">
    <location>
        <begin position="68"/>
        <end position="105"/>
    </location>
</feature>
<dbReference type="Proteomes" id="UP001159179">
    <property type="component" value="Unassembled WGS sequence"/>
</dbReference>
<sequence>MARYKLLLVLVLILGLLTGCKVVPEEKIYDIMEQTVLKEKDFEKQQKPLTELESKEKIIFEEIMDLGMKDMEQMTKLANSALDNLKERKEKMELEQQSMNASKKEFSKIEDPIEKIESEQLKKEAQDLYQLMEKRYAFHDRLYEAYNKGIETNIKLYELLMKKDVSMDDLENQIEITNKAYSEVLKMNEQFNEQTKKFNDEKKKFYKLAKINID</sequence>
<accession>A0AAW6SVZ3</accession>
<dbReference type="EMBL" id="JAROYP010000004">
    <property type="protein sequence ID" value="MDH5161032.1"/>
    <property type="molecule type" value="Genomic_DNA"/>
</dbReference>
<evidence type="ECO:0000313" key="3">
    <source>
        <dbReference type="Proteomes" id="UP001159179"/>
    </source>
</evidence>
<dbReference type="Pfam" id="PF10368">
    <property type="entry name" value="YkyA"/>
    <property type="match status" value="1"/>
</dbReference>
<keyword evidence="1" id="KW-0175">Coiled coil</keyword>
<dbReference type="PROSITE" id="PS51257">
    <property type="entry name" value="PROKAR_LIPOPROTEIN"/>
    <property type="match status" value="1"/>
</dbReference>
<dbReference type="InterPro" id="IPR036785">
    <property type="entry name" value="YkyA-like_sf"/>
</dbReference>
<dbReference type="AlphaFoldDB" id="A0AAW6SVZ3"/>
<dbReference type="SUPFAM" id="SSF140423">
    <property type="entry name" value="MW0975(SA0943)-like"/>
    <property type="match status" value="1"/>
</dbReference>
<gene>
    <name evidence="2" type="ORF">P5X88_08790</name>
</gene>
<evidence type="ECO:0000256" key="1">
    <source>
        <dbReference type="SAM" id="Coils"/>
    </source>
</evidence>
<reference evidence="2" key="1">
    <citation type="submission" date="2023-03" db="EMBL/GenBank/DDBJ databases">
        <title>Bacterial isolates from washroom surfaces on a university campus.</title>
        <authorList>
            <person name="Holman D.B."/>
            <person name="Gzyl K.E."/>
            <person name="Taheri A.E."/>
        </authorList>
    </citation>
    <scope>NUCLEOTIDE SEQUENCE</scope>
    <source>
        <strain evidence="2">RD03</strain>
    </source>
</reference>
<dbReference type="Gene3D" id="1.20.120.570">
    <property type="entry name" value="YkyA-like"/>
    <property type="match status" value="1"/>
</dbReference>
<organism evidence="2 3">
    <name type="scientific">Heyndrickxia oleronia</name>
    <dbReference type="NCBI Taxonomy" id="38875"/>
    <lineage>
        <taxon>Bacteria</taxon>
        <taxon>Bacillati</taxon>
        <taxon>Bacillota</taxon>
        <taxon>Bacilli</taxon>
        <taxon>Bacillales</taxon>
        <taxon>Bacillaceae</taxon>
        <taxon>Heyndrickxia</taxon>
    </lineage>
</organism>
<dbReference type="RefSeq" id="WP_251337997.1">
    <property type="nucleotide sequence ID" value="NZ_JAMATW010000002.1"/>
</dbReference>
<name>A0AAW6SVZ3_9BACI</name>
<comment type="caution">
    <text evidence="2">The sequence shown here is derived from an EMBL/GenBank/DDBJ whole genome shotgun (WGS) entry which is preliminary data.</text>
</comment>
<protein>
    <submittedName>
        <fullName evidence="2">YkyA family protein</fullName>
    </submittedName>
</protein>
<dbReference type="InterPro" id="IPR019454">
    <property type="entry name" value="Lipoprot_YkyA-like"/>
</dbReference>
<proteinExistence type="predicted"/>